<keyword evidence="5" id="KW-0175">Coiled coil</keyword>
<feature type="transmembrane region" description="Helical" evidence="7">
    <location>
        <begin position="1174"/>
        <end position="1194"/>
    </location>
</feature>
<comment type="subcellular location">
    <subcellularLocation>
        <location evidence="1">Membrane</location>
        <topology evidence="1">Multi-pass membrane protein</topology>
    </subcellularLocation>
</comment>
<evidence type="ECO:0000256" key="5">
    <source>
        <dbReference type="SAM" id="Coils"/>
    </source>
</evidence>
<dbReference type="SUPFAM" id="SSF58104">
    <property type="entry name" value="Methyl-accepting chemotaxis protein (MCP) signaling domain"/>
    <property type="match status" value="1"/>
</dbReference>
<evidence type="ECO:0000256" key="2">
    <source>
        <dbReference type="ARBA" id="ARBA00022692"/>
    </source>
</evidence>
<feature type="coiled-coil region" evidence="5">
    <location>
        <begin position="832"/>
        <end position="859"/>
    </location>
</feature>
<dbReference type="Pfam" id="PF12698">
    <property type="entry name" value="ABC2_membrane_3"/>
    <property type="match status" value="2"/>
</dbReference>
<dbReference type="InterPro" id="IPR013525">
    <property type="entry name" value="ABC2_TM"/>
</dbReference>
<evidence type="ECO:0000256" key="4">
    <source>
        <dbReference type="ARBA" id="ARBA00023136"/>
    </source>
</evidence>
<dbReference type="NCBIfam" id="TIGR03062">
    <property type="entry name" value="pip_yhgE_Cterm"/>
    <property type="match status" value="1"/>
</dbReference>
<feature type="coiled-coil region" evidence="5">
    <location>
        <begin position="749"/>
        <end position="776"/>
    </location>
</feature>
<dbReference type="InterPro" id="IPR051328">
    <property type="entry name" value="T7SS_ABC-Transporter"/>
</dbReference>
<keyword evidence="2 7" id="KW-0812">Transmembrane</keyword>
<evidence type="ECO:0000313" key="9">
    <source>
        <dbReference type="EMBL" id="MFD0944583.1"/>
    </source>
</evidence>
<dbReference type="InterPro" id="IPR017501">
    <property type="entry name" value="Phage_infect_YhgE_C"/>
</dbReference>
<reference evidence="10" key="1">
    <citation type="journal article" date="2019" name="Int. J. Syst. Evol. Microbiol.">
        <title>The Global Catalogue of Microorganisms (GCM) 10K type strain sequencing project: providing services to taxonomists for standard genome sequencing and annotation.</title>
        <authorList>
            <consortium name="The Broad Institute Genomics Platform"/>
            <consortium name="The Broad Institute Genome Sequencing Center for Infectious Disease"/>
            <person name="Wu L."/>
            <person name="Ma J."/>
        </authorList>
    </citation>
    <scope>NUCLEOTIDE SEQUENCE [LARGE SCALE GENOMIC DNA]</scope>
    <source>
        <strain evidence="10">CCUG 63563</strain>
    </source>
</reference>
<protein>
    <submittedName>
        <fullName evidence="9">YhgE/Pip family protein</fullName>
    </submittedName>
</protein>
<gene>
    <name evidence="9" type="ORF">ACFQ0V_12610</name>
</gene>
<sequence>MKNIFHIFKTDLKNIVQNPASIIVIVALMFLPSLYAWLNIAASWDPYANTRGVSVAVVSTDVGAVVEDKELNIGDDVVSGLAKNDKLGWKFVTKDEAIHGVKHGDYYAAIIIPEDFTENLTSVITDDIEKPVLDYYINEKVNAISPKVAGSGASAIVENIQSHFVEEVNKTMMSAFNDLGISLEDNYDSIQKVRDAVFELEENLPEIESLMHTADRDLDRAKSAITRSYDAVDRVGEVAEDARDSNERLRERLTDSQESLHETLDRISDNFVKVSETVGDIPNTTDKIRDREQDVDRLIESLEKQQDRIDDGKDRLDELIEFLQDTDASLKEKERLNKIMDRLDEQKDRLLRLQYDIDGYIEDLKDGKLLDLQTVQAMKETLEAMDEAIASILTSLEDVILNVVDFRIDLLEELRETYKDLAAWSTPEDPTIVEQEKTKKRLKKEEEAESPDPRNQPVHPYLKTTLVPQLERWKTEEISKSELLATQLLLREKTIEATRVRNDLDRRLLIMKAYEHQLEKKPDEKEAYPIADLTERAEEMDALLSELRTLRREVGRLHTFDKVNDELVKNEKQIALEQDKQKLADLKVYQETVLKQKEEMLKENKAKIEDETGWIMKKEGLLTQTEMLVVSIGEFHELVTSEIRPKEETKPEQKPEEKPEQKPEEKPTEEKPSENKPESKPEEKPTEKPEESKPEQKPEQTPEGKPAEENKEDDKQAAKESRSLFATTVKAAEPEEEKVYGEDKIDEGIKRTTEYLESHKKDIEEKMDELRELSLLNTKLVEAIEDQLKNPKRLISLMERLSDQVGNTVDTVTSLQDSVQDLMDRIDEIEFFDKEVERIEKLKRDLDDFKSSIDDFIARLNDTTASIGETLDNIDRRAYDLEQSLLDSANYVDTDMRKKFDDMFESAHSSVDRLDKIVDRVDETVPKMRDTVTKVDEAIDKGREKLDKVEEHFPDAKQATLDIATKIRELEEQGDLDELIDFLRNDPQRVSEFFAEPVNLDEHKLYPIPNYGSGMNPFYTTLALWVGGLLLVSGLKVDVDDKENYKSYEAYFGRWILFVLIGIIQAAIVTIGDIFIMGTYVVDKLMFVLLGMLISTVFITIVYTLVSIFGNTGKVFSVVLLVMQIGGSGGTFPVQMAPDFFQEIHRFLPFTHAITLLREAVGGILWSIVWKNMFYISMYIVLSFIAGIALKRLFNMSSDRFMEKAKKSKIVI</sequence>
<dbReference type="RefSeq" id="WP_381014214.1">
    <property type="nucleotide sequence ID" value="NZ_JBHTJF010000043.1"/>
</dbReference>
<comment type="caution">
    <text evidence="9">The sequence shown here is derived from an EMBL/GenBank/DDBJ whole genome shotgun (WGS) entry which is preliminary data.</text>
</comment>
<feature type="domain" description="ABC-2 type transporter transmembrane" evidence="8">
    <location>
        <begin position="23"/>
        <end position="178"/>
    </location>
</feature>
<feature type="coiled-coil region" evidence="5">
    <location>
        <begin position="232"/>
        <end position="356"/>
    </location>
</feature>
<dbReference type="Gene3D" id="3.40.1710.10">
    <property type="entry name" value="abc type-2 transporter like domain"/>
    <property type="match status" value="1"/>
</dbReference>
<dbReference type="Gene3D" id="1.10.287.1490">
    <property type="match status" value="1"/>
</dbReference>
<feature type="domain" description="ABC-2 type transporter transmembrane" evidence="8">
    <location>
        <begin position="994"/>
        <end position="1188"/>
    </location>
</feature>
<dbReference type="EMBL" id="JBHTJF010000043">
    <property type="protein sequence ID" value="MFD0944583.1"/>
    <property type="molecule type" value="Genomic_DNA"/>
</dbReference>
<keyword evidence="3 7" id="KW-1133">Transmembrane helix</keyword>
<evidence type="ECO:0000256" key="7">
    <source>
        <dbReference type="SAM" id="Phobius"/>
    </source>
</evidence>
<dbReference type="PANTHER" id="PTHR43077">
    <property type="entry name" value="TRANSPORT PERMEASE YVFS-RELATED"/>
    <property type="match status" value="1"/>
</dbReference>
<evidence type="ECO:0000313" key="10">
    <source>
        <dbReference type="Proteomes" id="UP001596976"/>
    </source>
</evidence>
<feature type="transmembrane region" description="Helical" evidence="7">
    <location>
        <begin position="1055"/>
        <end position="1075"/>
    </location>
</feature>
<accession>A0ABW3H2J7</accession>
<name>A0ABW3H2J7_9BACL</name>
<evidence type="ECO:0000259" key="8">
    <source>
        <dbReference type="Pfam" id="PF12698"/>
    </source>
</evidence>
<organism evidence="9 10">
    <name type="scientific">Savagea faecisuis</name>
    <dbReference type="NCBI Taxonomy" id="1274803"/>
    <lineage>
        <taxon>Bacteria</taxon>
        <taxon>Bacillati</taxon>
        <taxon>Bacillota</taxon>
        <taxon>Bacilli</taxon>
        <taxon>Bacillales</taxon>
        <taxon>Caryophanaceae</taxon>
        <taxon>Savagea</taxon>
    </lineage>
</organism>
<feature type="transmembrane region" description="Helical" evidence="7">
    <location>
        <begin position="20"/>
        <end position="38"/>
    </location>
</feature>
<evidence type="ECO:0000256" key="1">
    <source>
        <dbReference type="ARBA" id="ARBA00004141"/>
    </source>
</evidence>
<evidence type="ECO:0000256" key="6">
    <source>
        <dbReference type="SAM" id="MobiDB-lite"/>
    </source>
</evidence>
<dbReference type="InterPro" id="IPR017500">
    <property type="entry name" value="Phage_infect_YhgE_N"/>
</dbReference>
<feature type="transmembrane region" description="Helical" evidence="7">
    <location>
        <begin position="1115"/>
        <end position="1135"/>
    </location>
</feature>
<dbReference type="NCBIfam" id="TIGR03061">
    <property type="entry name" value="pip_yhgE_Nterm"/>
    <property type="match status" value="1"/>
</dbReference>
<feature type="compositionally biased region" description="Basic and acidic residues" evidence="6">
    <location>
        <begin position="641"/>
        <end position="722"/>
    </location>
</feature>
<proteinExistence type="predicted"/>
<feature type="transmembrane region" description="Helical" evidence="7">
    <location>
        <begin position="1018"/>
        <end position="1035"/>
    </location>
</feature>
<keyword evidence="4 7" id="KW-0472">Membrane</keyword>
<keyword evidence="10" id="KW-1185">Reference proteome</keyword>
<feature type="region of interest" description="Disordered" evidence="6">
    <location>
        <begin position="641"/>
        <end position="740"/>
    </location>
</feature>
<dbReference type="Proteomes" id="UP001596976">
    <property type="component" value="Unassembled WGS sequence"/>
</dbReference>
<evidence type="ECO:0000256" key="3">
    <source>
        <dbReference type="ARBA" id="ARBA00022989"/>
    </source>
</evidence>
<feature type="region of interest" description="Disordered" evidence="6">
    <location>
        <begin position="432"/>
        <end position="460"/>
    </location>
</feature>
<feature type="transmembrane region" description="Helical" evidence="7">
    <location>
        <begin position="1087"/>
        <end position="1109"/>
    </location>
</feature>
<dbReference type="PANTHER" id="PTHR43077:SF10">
    <property type="entry name" value="TRANSPORT PERMEASE PROTEIN"/>
    <property type="match status" value="1"/>
</dbReference>